<dbReference type="Proteomes" id="UP000232227">
    <property type="component" value="Chromosome"/>
</dbReference>
<dbReference type="GO" id="GO:0005886">
    <property type="term" value="C:plasma membrane"/>
    <property type="evidence" value="ECO:0007669"/>
    <property type="project" value="UniProtKB-SubCell"/>
</dbReference>
<feature type="compositionally biased region" description="Basic and acidic residues" evidence="8">
    <location>
        <begin position="1"/>
        <end position="21"/>
    </location>
</feature>
<dbReference type="PROSITE" id="PS50893">
    <property type="entry name" value="ABC_TRANSPORTER_2"/>
    <property type="match status" value="1"/>
</dbReference>
<evidence type="ECO:0000256" key="2">
    <source>
        <dbReference type="ARBA" id="ARBA00005417"/>
    </source>
</evidence>
<feature type="transmembrane region" description="Helical" evidence="9">
    <location>
        <begin position="339"/>
        <end position="361"/>
    </location>
</feature>
<keyword evidence="5 10" id="KW-0067">ATP-binding</keyword>
<reference evidence="10 11" key="1">
    <citation type="submission" date="2017-09" db="EMBL/GenBank/DDBJ databases">
        <title>SPAdes assembly of the Mesoplasma lactucae genome.</title>
        <authorList>
            <person name="Knight T.F."/>
            <person name="Rubinstein R."/>
            <person name="Citino T."/>
        </authorList>
    </citation>
    <scope>NUCLEOTIDE SEQUENCE [LARGE SCALE GENOMIC DNA]</scope>
    <source>
        <strain evidence="10 11">831-C4</strain>
    </source>
</reference>
<gene>
    <name evidence="10" type="ORF">CP520_00925</name>
</gene>
<dbReference type="GO" id="GO:0015421">
    <property type="term" value="F:ABC-type oligopeptide transporter activity"/>
    <property type="evidence" value="ECO:0007669"/>
    <property type="project" value="TreeGrafter"/>
</dbReference>
<feature type="transmembrane region" description="Helical" evidence="9">
    <location>
        <begin position="85"/>
        <end position="109"/>
    </location>
</feature>
<evidence type="ECO:0000256" key="8">
    <source>
        <dbReference type="SAM" id="MobiDB-lite"/>
    </source>
</evidence>
<dbReference type="PANTHER" id="PTHR43394:SF1">
    <property type="entry name" value="ATP-BINDING CASSETTE SUB-FAMILY B MEMBER 10, MITOCHONDRIAL"/>
    <property type="match status" value="1"/>
</dbReference>
<dbReference type="GO" id="GO:0016887">
    <property type="term" value="F:ATP hydrolysis activity"/>
    <property type="evidence" value="ECO:0007669"/>
    <property type="project" value="InterPro"/>
</dbReference>
<dbReference type="FunFam" id="3.40.50.300:FF:000218">
    <property type="entry name" value="Multidrug ABC transporter ATP-binding protein"/>
    <property type="match status" value="1"/>
</dbReference>
<dbReference type="SUPFAM" id="SSF90123">
    <property type="entry name" value="ABC transporter transmembrane region"/>
    <property type="match status" value="1"/>
</dbReference>
<keyword evidence="6 9" id="KW-1133">Transmembrane helix</keyword>
<dbReference type="InterPro" id="IPR017871">
    <property type="entry name" value="ABC_transporter-like_CS"/>
</dbReference>
<evidence type="ECO:0000256" key="6">
    <source>
        <dbReference type="ARBA" id="ARBA00022989"/>
    </source>
</evidence>
<feature type="compositionally biased region" description="Acidic residues" evidence="8">
    <location>
        <begin position="22"/>
        <end position="32"/>
    </location>
</feature>
<keyword evidence="3 9" id="KW-0812">Transmembrane</keyword>
<dbReference type="InterPro" id="IPR027417">
    <property type="entry name" value="P-loop_NTPase"/>
</dbReference>
<dbReference type="SMART" id="SM00382">
    <property type="entry name" value="AAA"/>
    <property type="match status" value="1"/>
</dbReference>
<comment type="subcellular location">
    <subcellularLocation>
        <location evidence="1">Cell membrane</location>
        <topology evidence="1">Multi-pass membrane protein</topology>
    </subcellularLocation>
</comment>
<dbReference type="InterPro" id="IPR039421">
    <property type="entry name" value="Type_1_exporter"/>
</dbReference>
<keyword evidence="11" id="KW-1185">Reference proteome</keyword>
<evidence type="ECO:0000256" key="1">
    <source>
        <dbReference type="ARBA" id="ARBA00004651"/>
    </source>
</evidence>
<evidence type="ECO:0000256" key="7">
    <source>
        <dbReference type="ARBA" id="ARBA00023136"/>
    </source>
</evidence>
<dbReference type="SUPFAM" id="SSF52540">
    <property type="entry name" value="P-loop containing nucleoside triphosphate hydrolases"/>
    <property type="match status" value="1"/>
</dbReference>
<keyword evidence="4" id="KW-0547">Nucleotide-binding</keyword>
<evidence type="ECO:0000256" key="5">
    <source>
        <dbReference type="ARBA" id="ARBA00022840"/>
    </source>
</evidence>
<evidence type="ECO:0000313" key="11">
    <source>
        <dbReference type="Proteomes" id="UP000232227"/>
    </source>
</evidence>
<dbReference type="InterPro" id="IPR036640">
    <property type="entry name" value="ABC1_TM_sf"/>
</dbReference>
<accession>A0A291IRK2</accession>
<dbReference type="InterPro" id="IPR003593">
    <property type="entry name" value="AAA+_ATPase"/>
</dbReference>
<dbReference type="GO" id="GO:0005524">
    <property type="term" value="F:ATP binding"/>
    <property type="evidence" value="ECO:0007669"/>
    <property type="project" value="UniProtKB-KW"/>
</dbReference>
<protein>
    <submittedName>
        <fullName evidence="10">ABC transporter ATP-binding protein</fullName>
    </submittedName>
</protein>
<dbReference type="Gene3D" id="1.20.1560.10">
    <property type="entry name" value="ABC transporter type 1, transmembrane domain"/>
    <property type="match status" value="1"/>
</dbReference>
<dbReference type="KEGG" id="mlac:CP520_00925"/>
<dbReference type="InterPro" id="IPR011527">
    <property type="entry name" value="ABC1_TM_dom"/>
</dbReference>
<feature type="region of interest" description="Disordered" evidence="8">
    <location>
        <begin position="1"/>
        <end position="39"/>
    </location>
</feature>
<evidence type="ECO:0000256" key="9">
    <source>
        <dbReference type="SAM" id="Phobius"/>
    </source>
</evidence>
<dbReference type="AlphaFoldDB" id="A0A291IRK2"/>
<dbReference type="Pfam" id="PF00005">
    <property type="entry name" value="ABC_tran"/>
    <property type="match status" value="1"/>
</dbReference>
<feature type="transmembrane region" description="Helical" evidence="9">
    <location>
        <begin position="232"/>
        <end position="250"/>
    </location>
</feature>
<sequence>MAKDIESLDKKEHEEAIKTSDEEIAAIDELDSSNESNVATSKENLVTSVSGIKKKPNKLDDNRGVPKEPKVGFMKLVSHYFVKKWPIGLLILLMMLIAGIATAAGPFMMNSMTKVITWKSDTHIPGFDVVARDIPYDQLPSNMKPIWDISWQAYMGIQIGLFVLIAATTLTGTMLAGFLGKYIEVDLRNKTIARLITQDMSYYSDKKIGDLLTKVVSDTQNVGDQSQAIPTAFLSALFTTVFALVFGFVINWQLSLVIIVMFLLILVFMGLIFTSLRKLMFNARDVITKVNGTVINRINTVQLIKTSGTEEYEKEGFAKDHVEYADAYKKVVTVQSMMITVLIMGISSIQVVLVVAAGIMYRHDTTTLINVLPSFLLLAGIMIGPLMQVIRVTAGIVIASTSAERIAEILYSKSRINAHLKENEGIYINEINGDILFKDVVFAYPEKPSKVILPKTDFTFKEGKSYAFVGETGAGKSTISKLLLRFYDPTYGEVLINNDINLKDIHLSSYLEHVGYVEQEPQILLGNIWENVRYGTEGKTDEEVIEACKKADLDGIISQWPKGYDTILGERGFMLSGGQKQRLVIARMFLKDPQLLILDEATSALDNIVEKEIQGKLNELMKNRTTVSIAHRLSTIKNADQIIVLAPGEGVTQIGTFDELKTQPGHFKELYEAGLMK</sequence>
<organism evidence="10 11">
    <name type="scientific">Mesoplasma lactucae ATCC 49193</name>
    <dbReference type="NCBI Taxonomy" id="81460"/>
    <lineage>
        <taxon>Bacteria</taxon>
        <taxon>Bacillati</taxon>
        <taxon>Mycoplasmatota</taxon>
        <taxon>Mollicutes</taxon>
        <taxon>Entomoplasmatales</taxon>
        <taxon>Entomoplasmataceae</taxon>
        <taxon>Mesoplasma</taxon>
    </lineage>
</organism>
<evidence type="ECO:0000313" key="10">
    <source>
        <dbReference type="EMBL" id="ATG97321.1"/>
    </source>
</evidence>
<comment type="similarity">
    <text evidence="2">Belongs to the ABC transporter superfamily.</text>
</comment>
<dbReference type="EMBL" id="CP023668">
    <property type="protein sequence ID" value="ATG97321.1"/>
    <property type="molecule type" value="Genomic_DNA"/>
</dbReference>
<evidence type="ECO:0000256" key="4">
    <source>
        <dbReference type="ARBA" id="ARBA00022741"/>
    </source>
</evidence>
<dbReference type="PANTHER" id="PTHR43394">
    <property type="entry name" value="ATP-DEPENDENT PERMEASE MDL1, MITOCHONDRIAL"/>
    <property type="match status" value="1"/>
</dbReference>
<name>A0A291IRK2_9MOLU</name>
<dbReference type="RefSeq" id="WP_096862609.1">
    <property type="nucleotide sequence ID" value="NZ_CP023668.1"/>
</dbReference>
<dbReference type="PROSITE" id="PS50929">
    <property type="entry name" value="ABC_TM1F"/>
    <property type="match status" value="1"/>
</dbReference>
<evidence type="ECO:0000256" key="3">
    <source>
        <dbReference type="ARBA" id="ARBA00022692"/>
    </source>
</evidence>
<feature type="transmembrane region" description="Helical" evidence="9">
    <location>
        <begin position="367"/>
        <end position="387"/>
    </location>
</feature>
<dbReference type="CDD" id="cd07346">
    <property type="entry name" value="ABC_6TM_exporters"/>
    <property type="match status" value="1"/>
</dbReference>
<keyword evidence="7 9" id="KW-0472">Membrane</keyword>
<dbReference type="OrthoDB" id="9763744at2"/>
<feature type="transmembrane region" description="Helical" evidence="9">
    <location>
        <begin position="256"/>
        <end position="276"/>
    </location>
</feature>
<dbReference type="PROSITE" id="PS00211">
    <property type="entry name" value="ABC_TRANSPORTER_1"/>
    <property type="match status" value="1"/>
</dbReference>
<proteinExistence type="inferred from homology"/>
<dbReference type="InterPro" id="IPR003439">
    <property type="entry name" value="ABC_transporter-like_ATP-bd"/>
</dbReference>
<dbReference type="Pfam" id="PF00664">
    <property type="entry name" value="ABC_membrane"/>
    <property type="match status" value="1"/>
</dbReference>
<feature type="transmembrane region" description="Helical" evidence="9">
    <location>
        <begin position="153"/>
        <end position="180"/>
    </location>
</feature>
<dbReference type="Gene3D" id="3.40.50.300">
    <property type="entry name" value="P-loop containing nucleotide triphosphate hydrolases"/>
    <property type="match status" value="1"/>
</dbReference>